<comment type="caution">
    <text evidence="2">The sequence shown here is derived from an EMBL/GenBank/DDBJ whole genome shotgun (WGS) entry which is preliminary data.</text>
</comment>
<keyword evidence="1" id="KW-0812">Transmembrane</keyword>
<protein>
    <submittedName>
        <fullName evidence="2">Uncharacterized protein</fullName>
    </submittedName>
</protein>
<feature type="transmembrane region" description="Helical" evidence="1">
    <location>
        <begin position="47"/>
        <end position="69"/>
    </location>
</feature>
<gene>
    <name evidence="2" type="ORF">OEZ60_05390</name>
</gene>
<name>A0ABT2X0H3_9RHOB</name>
<proteinExistence type="predicted"/>
<sequence>MTVPIALLLLVAYLFYLVWTAGLSGLIGLCVALYMSSPSVRETLGVARTYAVGMALTVALSFVVFWIVTPTDPPFSSWLGLFAGCGTFYWLAQRLRKKDENTASELAAVAEPSVEESQ</sequence>
<feature type="transmembrane region" description="Helical" evidence="1">
    <location>
        <begin position="75"/>
        <end position="92"/>
    </location>
</feature>
<feature type="transmembrane region" description="Helical" evidence="1">
    <location>
        <begin position="6"/>
        <end position="35"/>
    </location>
</feature>
<dbReference type="EMBL" id="JAOVQO010000004">
    <property type="protein sequence ID" value="MCU9847433.1"/>
    <property type="molecule type" value="Genomic_DNA"/>
</dbReference>
<evidence type="ECO:0000256" key="1">
    <source>
        <dbReference type="SAM" id="Phobius"/>
    </source>
</evidence>
<evidence type="ECO:0000313" key="2">
    <source>
        <dbReference type="EMBL" id="MCU9847433.1"/>
    </source>
</evidence>
<dbReference type="RefSeq" id="WP_263333968.1">
    <property type="nucleotide sequence ID" value="NZ_JAOVQO010000004.1"/>
</dbReference>
<accession>A0ABT2X0H3</accession>
<keyword evidence="1" id="KW-1133">Transmembrane helix</keyword>
<organism evidence="2 3">
    <name type="scientific">Albidovulum salinarum</name>
    <dbReference type="NCBI Taxonomy" id="2984153"/>
    <lineage>
        <taxon>Bacteria</taxon>
        <taxon>Pseudomonadati</taxon>
        <taxon>Pseudomonadota</taxon>
        <taxon>Alphaproteobacteria</taxon>
        <taxon>Rhodobacterales</taxon>
        <taxon>Paracoccaceae</taxon>
        <taxon>Albidovulum</taxon>
    </lineage>
</organism>
<keyword evidence="3" id="KW-1185">Reference proteome</keyword>
<reference evidence="2 3" key="1">
    <citation type="submission" date="2022-10" db="EMBL/GenBank/DDBJ databases">
        <title>Defluviimonas sp. nov., isolated from ocean surface sediments.</title>
        <authorList>
            <person name="He W."/>
            <person name="Wang L."/>
            <person name="Zhang D.-F."/>
        </authorList>
    </citation>
    <scope>NUCLEOTIDE SEQUENCE [LARGE SCALE GENOMIC DNA]</scope>
    <source>
        <strain evidence="2 3">WL0024</strain>
    </source>
</reference>
<evidence type="ECO:0000313" key="3">
    <source>
        <dbReference type="Proteomes" id="UP001209535"/>
    </source>
</evidence>
<keyword evidence="1" id="KW-0472">Membrane</keyword>
<dbReference type="Proteomes" id="UP001209535">
    <property type="component" value="Unassembled WGS sequence"/>
</dbReference>